<evidence type="ECO:0000313" key="6">
    <source>
        <dbReference type="Proteomes" id="UP000007383"/>
    </source>
</evidence>
<evidence type="ECO:0008006" key="7">
    <source>
        <dbReference type="Google" id="ProtNLM"/>
    </source>
</evidence>
<dbReference type="PANTHER" id="PTHR46233:SF3">
    <property type="entry name" value="HYDROXYACYLGLUTATHIONE HYDROLASE GLOC"/>
    <property type="match status" value="1"/>
</dbReference>
<accession>H9UJM0</accession>
<dbReference type="Gene3D" id="3.60.15.10">
    <property type="entry name" value="Ribonuclease Z/Hydroxyacylglutathione hydrolase-like"/>
    <property type="match status" value="1"/>
</dbReference>
<reference evidence="6" key="1">
    <citation type="journal article" date="2013" name="Stand. Genomic Sci.">
        <title>Complete genome sequence of the halophilic bacterium Spirochaeta africana type strain (Z-7692(T)) from the alkaline Lake Magadi in the East African Rift.</title>
        <authorList>
            <person name="Liolos K."/>
            <person name="Abt B."/>
            <person name="Scheuner C."/>
            <person name="Teshima H."/>
            <person name="Held B."/>
            <person name="Lapidus A."/>
            <person name="Nolan M."/>
            <person name="Lucas S."/>
            <person name="Deshpande S."/>
            <person name="Cheng J.F."/>
            <person name="Tapia R."/>
            <person name="Goodwin L.A."/>
            <person name="Pitluck S."/>
            <person name="Pagani I."/>
            <person name="Ivanova N."/>
            <person name="Mavromatis K."/>
            <person name="Mikhailova N."/>
            <person name="Huntemann M."/>
            <person name="Pati A."/>
            <person name="Chen A."/>
            <person name="Palaniappan K."/>
            <person name="Land M."/>
            <person name="Rohde M."/>
            <person name="Tindall B.J."/>
            <person name="Detter J.C."/>
            <person name="Goker M."/>
            <person name="Bristow J."/>
            <person name="Eisen J.A."/>
            <person name="Markowitz V."/>
            <person name="Hugenholtz P."/>
            <person name="Woyke T."/>
            <person name="Klenk H.P."/>
            <person name="Kyrpides N.C."/>
        </authorList>
    </citation>
    <scope>NUCLEOTIDE SEQUENCE</scope>
    <source>
        <strain evidence="6">ATCC 700263 / DSM 8902 / Z-7692</strain>
    </source>
</reference>
<keyword evidence="6" id="KW-1185">Reference proteome</keyword>
<dbReference type="STRING" id="889378.Spiaf_1655"/>
<dbReference type="PANTHER" id="PTHR46233">
    <property type="entry name" value="HYDROXYACYLGLUTATHIONE HYDROLASE GLOC"/>
    <property type="match status" value="1"/>
</dbReference>
<dbReference type="InterPro" id="IPR036866">
    <property type="entry name" value="RibonucZ/Hydroxyglut_hydro"/>
</dbReference>
<dbReference type="OrthoDB" id="358818at2"/>
<dbReference type="GO" id="GO:0046872">
    <property type="term" value="F:metal ion binding"/>
    <property type="evidence" value="ECO:0007669"/>
    <property type="project" value="UniProtKB-KW"/>
</dbReference>
<sequence>MQVITHICLETFRNSYLIANPDTKEAIIIDPAGIDTRLIDRIENNHFVLKAAVLTSPRSLHERPLRTLRRIYPVEVFCTQQDVGDVEITRMRPDYPVSLLGFSVEPISMSAYSMNTVLLQIGECLFTGDILSAGTIGDPPSSFAVALLKTEILERLHTMPPATIVLPAHGPPTTIEAELRTNPYLQDEQQNLDARKHH</sequence>
<dbReference type="AlphaFoldDB" id="H9UJM0"/>
<dbReference type="Proteomes" id="UP000007383">
    <property type="component" value="Chromosome"/>
</dbReference>
<dbReference type="RefSeq" id="WP_014455696.1">
    <property type="nucleotide sequence ID" value="NC_017098.1"/>
</dbReference>
<evidence type="ECO:0000256" key="3">
    <source>
        <dbReference type="ARBA" id="ARBA00022801"/>
    </source>
</evidence>
<dbReference type="HOGENOM" id="CLU_030571_5_4_12"/>
<evidence type="ECO:0000256" key="4">
    <source>
        <dbReference type="ARBA" id="ARBA00022833"/>
    </source>
</evidence>
<keyword evidence="4" id="KW-0862">Zinc</keyword>
<gene>
    <name evidence="5" type="ordered locus">Spiaf_1655</name>
</gene>
<dbReference type="InterPro" id="IPR051453">
    <property type="entry name" value="MBL_Glyoxalase_II"/>
</dbReference>
<dbReference type="KEGG" id="sfc:Spiaf_1655"/>
<proteinExistence type="predicted"/>
<protein>
    <recommendedName>
        <fullName evidence="7">Zn-dependent hydrolase, glyoxylase</fullName>
    </recommendedName>
</protein>
<keyword evidence="2" id="KW-0479">Metal-binding</keyword>
<organism evidence="5 6">
    <name type="scientific">Spirochaeta africana (strain ATCC 700263 / DSM 8902 / Z-7692)</name>
    <dbReference type="NCBI Taxonomy" id="889378"/>
    <lineage>
        <taxon>Bacteria</taxon>
        <taxon>Pseudomonadati</taxon>
        <taxon>Spirochaetota</taxon>
        <taxon>Spirochaetia</taxon>
        <taxon>Spirochaetales</taxon>
        <taxon>Spirochaetaceae</taxon>
        <taxon>Spirochaeta</taxon>
    </lineage>
</organism>
<dbReference type="SUPFAM" id="SSF56281">
    <property type="entry name" value="Metallo-hydrolase/oxidoreductase"/>
    <property type="match status" value="1"/>
</dbReference>
<comment type="cofactor">
    <cofactor evidence="1">
        <name>Zn(2+)</name>
        <dbReference type="ChEBI" id="CHEBI:29105"/>
    </cofactor>
</comment>
<dbReference type="eggNOG" id="COG0491">
    <property type="taxonomic scope" value="Bacteria"/>
</dbReference>
<dbReference type="EMBL" id="CP003282">
    <property type="protein sequence ID" value="AFG37713.1"/>
    <property type="molecule type" value="Genomic_DNA"/>
</dbReference>
<evidence type="ECO:0000256" key="2">
    <source>
        <dbReference type="ARBA" id="ARBA00022723"/>
    </source>
</evidence>
<name>H9UJM0_SPIAZ</name>
<evidence type="ECO:0000256" key="1">
    <source>
        <dbReference type="ARBA" id="ARBA00001947"/>
    </source>
</evidence>
<dbReference type="GO" id="GO:0016787">
    <property type="term" value="F:hydrolase activity"/>
    <property type="evidence" value="ECO:0007669"/>
    <property type="project" value="UniProtKB-KW"/>
</dbReference>
<keyword evidence="3" id="KW-0378">Hydrolase</keyword>
<evidence type="ECO:0000313" key="5">
    <source>
        <dbReference type="EMBL" id="AFG37713.1"/>
    </source>
</evidence>